<keyword evidence="1" id="KW-1133">Transmembrane helix</keyword>
<dbReference type="AlphaFoldDB" id="A0A2G9XCT1"/>
<keyword evidence="1" id="KW-0812">Transmembrane</keyword>
<gene>
    <name evidence="2" type="ORF">COX53_00565</name>
</gene>
<name>A0A2G9XCT1_UNCKA</name>
<dbReference type="EMBL" id="PCQY01000008">
    <property type="protein sequence ID" value="PIP04790.1"/>
    <property type="molecule type" value="Genomic_DNA"/>
</dbReference>
<comment type="caution">
    <text evidence="2">The sequence shown here is derived from an EMBL/GenBank/DDBJ whole genome shotgun (WGS) entry which is preliminary data.</text>
</comment>
<evidence type="ECO:0000256" key="1">
    <source>
        <dbReference type="SAM" id="Phobius"/>
    </source>
</evidence>
<evidence type="ECO:0000313" key="3">
    <source>
        <dbReference type="Proteomes" id="UP000231388"/>
    </source>
</evidence>
<feature type="transmembrane region" description="Helical" evidence="1">
    <location>
        <begin position="27"/>
        <end position="49"/>
    </location>
</feature>
<keyword evidence="1" id="KW-0472">Membrane</keyword>
<accession>A0A2G9XCT1</accession>
<protein>
    <submittedName>
        <fullName evidence="2">Uncharacterized protein</fullName>
    </submittedName>
</protein>
<proteinExistence type="predicted"/>
<dbReference type="Proteomes" id="UP000231388">
    <property type="component" value="Unassembled WGS sequence"/>
</dbReference>
<sequence length="218" mass="25210">MQYRYNKRSWFFVFRNLWSSNPRESRFLAGLVSGAAAVTLITLILVQIIRPSARGISFKEIGGGICEELACFAYRYPPPEIEKCTPGLQTACVNVKLRIEASRRLVVDQEGRVLRIYSNTLPETREFRIFASYQDGGTEEVLLTENILEQYNQLESKINWEERGLVYEYRPFLAEKAWLGLKNLIKNTLFSNNERQKQISANISKNSIITNSMIKYYS</sequence>
<organism evidence="2 3">
    <name type="scientific">candidate division WWE3 bacterium CG23_combo_of_CG06-09_8_20_14_all_40_14</name>
    <dbReference type="NCBI Taxonomy" id="1975095"/>
    <lineage>
        <taxon>Bacteria</taxon>
        <taxon>Katanobacteria</taxon>
    </lineage>
</organism>
<reference evidence="2 3" key="1">
    <citation type="submission" date="2017-09" db="EMBL/GenBank/DDBJ databases">
        <title>Depth-based differentiation of microbial function through sediment-hosted aquifers and enrichment of novel symbionts in the deep terrestrial subsurface.</title>
        <authorList>
            <person name="Probst A.J."/>
            <person name="Ladd B."/>
            <person name="Jarett J.K."/>
            <person name="Geller-Mcgrath D.E."/>
            <person name="Sieber C.M."/>
            <person name="Emerson J.B."/>
            <person name="Anantharaman K."/>
            <person name="Thomas B.C."/>
            <person name="Malmstrom R."/>
            <person name="Stieglmeier M."/>
            <person name="Klingl A."/>
            <person name="Woyke T."/>
            <person name="Ryan C.M."/>
            <person name="Banfield J.F."/>
        </authorList>
    </citation>
    <scope>NUCLEOTIDE SEQUENCE [LARGE SCALE GENOMIC DNA]</scope>
    <source>
        <strain evidence="2">CG23_combo_of_CG06-09_8_20_14_all_40_14</strain>
    </source>
</reference>
<evidence type="ECO:0000313" key="2">
    <source>
        <dbReference type="EMBL" id="PIP04790.1"/>
    </source>
</evidence>